<protein>
    <submittedName>
        <fullName evidence="3">Aminotransferase-like, plant mobile domain-containing protein</fullName>
    </submittedName>
</protein>
<feature type="domain" description="Aminotransferase-like plant mobile" evidence="2">
    <location>
        <begin position="94"/>
        <end position="439"/>
    </location>
</feature>
<feature type="region of interest" description="Disordered" evidence="1">
    <location>
        <begin position="582"/>
        <end position="701"/>
    </location>
</feature>
<accession>A0AAD8HLC7</accession>
<dbReference type="EMBL" id="JAUIZM010000008">
    <property type="protein sequence ID" value="KAK1369294.1"/>
    <property type="molecule type" value="Genomic_DNA"/>
</dbReference>
<feature type="compositionally biased region" description="Basic and acidic residues" evidence="1">
    <location>
        <begin position="494"/>
        <end position="505"/>
    </location>
</feature>
<sequence>MEDHTADSLVEEREELMVPPSGGNPVFRNAHFLKPMLSKDPVHLPPSPSSLLSSKPTFFKIWNFGFSKSSPSEKWKLWVKNMKPKYQEIWKISGIYHAILASTYSVPRDKMLILGLAEYWCCDTNTFIFPWGEVTITLEDVMQLGCFSVLGSSFLTSLNGQFIDVFDCLRSGVKKIKYASGGAVTPCMWMEYFMGSGMDVEHEAFLLYWLSKFVFPRSQILVQDFQVAIHLSRGNRIALAPVVLACIYRDMSVLRNSMVKSVESESRIRLTFTTWHYDLVQMWVWERFAGFRPLPNVTEMEVPRSARWNGFAKSNISNVRMAFDTAKLSFLWRPYAMISSFSMLSNMYKDNEQWVVVESDAEESYARCLRASELVGLGYIEQYLPHRVAMQFGFDQDIPPLVMKLGLGSYDRPIRGVKLYIPPRLFESDVSSRYVAWWRGVMAVNEKMVTNSNHDKELLPYNAESLATPGFLSGCVEERPENGLTTAQLMTRSGKSDSLERRNDLDNDPVMDSNDNVEEDSLTIAQLLNRSRKINNFENARFVGDELVLNTITSKFMALAICPETTKKLTCTSEPVEPSVPIMPTSNLCEESKSSPEKRSGPIEDAVVTRSFEMTNEPLEMSVHSMPSSDNGKKRKSSTERKTEVEKYAVVSSEDNIVKHSMPSSDNGKKRKPSTERQTVVSPEDNIISLEEESSEETTLEPQHLGLEARIWRLENILDMIKAAKFRPEN</sequence>
<dbReference type="AlphaFoldDB" id="A0AAD8HLC7"/>
<keyword evidence="3" id="KW-0808">Transferase</keyword>
<evidence type="ECO:0000256" key="1">
    <source>
        <dbReference type="SAM" id="MobiDB-lite"/>
    </source>
</evidence>
<dbReference type="GO" id="GO:0010073">
    <property type="term" value="P:meristem maintenance"/>
    <property type="evidence" value="ECO:0007669"/>
    <property type="project" value="InterPro"/>
</dbReference>
<dbReference type="PANTHER" id="PTHR46033:SF80">
    <property type="entry name" value="PROTEIN MAIN-LIKE 2-LIKE"/>
    <property type="match status" value="1"/>
</dbReference>
<dbReference type="InterPro" id="IPR044824">
    <property type="entry name" value="MAIN-like"/>
</dbReference>
<dbReference type="GO" id="GO:0008483">
    <property type="term" value="F:transaminase activity"/>
    <property type="evidence" value="ECO:0007669"/>
    <property type="project" value="UniProtKB-KW"/>
</dbReference>
<feature type="compositionally biased region" description="Acidic residues" evidence="1">
    <location>
        <begin position="690"/>
        <end position="699"/>
    </location>
</feature>
<feature type="compositionally biased region" description="Basic and acidic residues" evidence="1">
    <location>
        <begin position="590"/>
        <end position="602"/>
    </location>
</feature>
<dbReference type="Proteomes" id="UP001237642">
    <property type="component" value="Unassembled WGS sequence"/>
</dbReference>
<reference evidence="3" key="2">
    <citation type="submission" date="2023-05" db="EMBL/GenBank/DDBJ databases">
        <authorList>
            <person name="Schelkunov M.I."/>
        </authorList>
    </citation>
    <scope>NUCLEOTIDE SEQUENCE</scope>
    <source>
        <strain evidence="3">Hsosn_3</strain>
        <tissue evidence="3">Leaf</tissue>
    </source>
</reference>
<feature type="region of interest" description="Disordered" evidence="1">
    <location>
        <begin position="491"/>
        <end position="515"/>
    </location>
</feature>
<keyword evidence="3" id="KW-0032">Aminotransferase</keyword>
<name>A0AAD8HLC7_9APIA</name>
<dbReference type="PANTHER" id="PTHR46033">
    <property type="entry name" value="PROTEIN MAIN-LIKE 2"/>
    <property type="match status" value="1"/>
</dbReference>
<evidence type="ECO:0000313" key="4">
    <source>
        <dbReference type="Proteomes" id="UP001237642"/>
    </source>
</evidence>
<evidence type="ECO:0000313" key="3">
    <source>
        <dbReference type="EMBL" id="KAK1369294.1"/>
    </source>
</evidence>
<feature type="compositionally biased region" description="Basic and acidic residues" evidence="1">
    <location>
        <begin position="637"/>
        <end position="647"/>
    </location>
</feature>
<gene>
    <name evidence="3" type="ORF">POM88_035386</name>
</gene>
<proteinExistence type="predicted"/>
<dbReference type="InterPro" id="IPR019557">
    <property type="entry name" value="AminoTfrase-like_pln_mobile"/>
</dbReference>
<comment type="caution">
    <text evidence="3">The sequence shown here is derived from an EMBL/GenBank/DDBJ whole genome shotgun (WGS) entry which is preliminary data.</text>
</comment>
<organism evidence="3 4">
    <name type="scientific">Heracleum sosnowskyi</name>
    <dbReference type="NCBI Taxonomy" id="360622"/>
    <lineage>
        <taxon>Eukaryota</taxon>
        <taxon>Viridiplantae</taxon>
        <taxon>Streptophyta</taxon>
        <taxon>Embryophyta</taxon>
        <taxon>Tracheophyta</taxon>
        <taxon>Spermatophyta</taxon>
        <taxon>Magnoliopsida</taxon>
        <taxon>eudicotyledons</taxon>
        <taxon>Gunneridae</taxon>
        <taxon>Pentapetalae</taxon>
        <taxon>asterids</taxon>
        <taxon>campanulids</taxon>
        <taxon>Apiales</taxon>
        <taxon>Apiaceae</taxon>
        <taxon>Apioideae</taxon>
        <taxon>apioid superclade</taxon>
        <taxon>Tordylieae</taxon>
        <taxon>Tordyliinae</taxon>
        <taxon>Heracleum</taxon>
    </lineage>
</organism>
<keyword evidence="4" id="KW-1185">Reference proteome</keyword>
<evidence type="ECO:0000259" key="2">
    <source>
        <dbReference type="Pfam" id="PF10536"/>
    </source>
</evidence>
<dbReference type="Pfam" id="PF10536">
    <property type="entry name" value="PMD"/>
    <property type="match status" value="1"/>
</dbReference>
<reference evidence="3" key="1">
    <citation type="submission" date="2023-02" db="EMBL/GenBank/DDBJ databases">
        <title>Genome of toxic invasive species Heracleum sosnowskyi carries increased number of genes despite the absence of recent whole-genome duplications.</title>
        <authorList>
            <person name="Schelkunov M."/>
            <person name="Shtratnikova V."/>
            <person name="Makarenko M."/>
            <person name="Klepikova A."/>
            <person name="Omelchenko D."/>
            <person name="Novikova G."/>
            <person name="Obukhova E."/>
            <person name="Bogdanov V."/>
            <person name="Penin A."/>
            <person name="Logacheva M."/>
        </authorList>
    </citation>
    <scope>NUCLEOTIDE SEQUENCE</scope>
    <source>
        <strain evidence="3">Hsosn_3</strain>
        <tissue evidence="3">Leaf</tissue>
    </source>
</reference>